<name>A0A3P7LN00_DIBLA</name>
<feature type="transmembrane region" description="Helical" evidence="6">
    <location>
        <begin position="73"/>
        <end position="96"/>
    </location>
</feature>
<dbReference type="OrthoDB" id="6268484at2759"/>
<sequence length="146" mass="15701">MVNGGYATTISGIMKIIGAILGLVTMIVIATTVNVAWEIGGYLLFASIYVWIMCLLLLLLHIFEVDGNQGMRIFEAVALGLMVLFVFIAFIIAAVYAGRANDGVFAGFNRLGLGNLAAALIAITVLFFILLVTSIVDLVFHVRTMV</sequence>
<feature type="transmembrane region" description="Helical" evidence="6">
    <location>
        <begin position="116"/>
        <end position="140"/>
    </location>
</feature>
<comment type="subcellular location">
    <subcellularLocation>
        <location evidence="1">Membrane</location>
        <topology evidence="1">Multi-pass membrane protein</topology>
    </subcellularLocation>
</comment>
<protein>
    <recommendedName>
        <fullName evidence="7">MARVEL domain-containing protein</fullName>
    </recommendedName>
</protein>
<evidence type="ECO:0000256" key="4">
    <source>
        <dbReference type="ARBA" id="ARBA00023136"/>
    </source>
</evidence>
<gene>
    <name evidence="8" type="ORF">DILT_LOCUS10511</name>
</gene>
<evidence type="ECO:0000256" key="5">
    <source>
        <dbReference type="PROSITE-ProRule" id="PRU00581"/>
    </source>
</evidence>
<proteinExistence type="predicted"/>
<dbReference type="EMBL" id="UYRU01060023">
    <property type="protein sequence ID" value="VDN14680.1"/>
    <property type="molecule type" value="Genomic_DNA"/>
</dbReference>
<evidence type="ECO:0000259" key="7">
    <source>
        <dbReference type="PROSITE" id="PS51225"/>
    </source>
</evidence>
<keyword evidence="3 6" id="KW-1133">Transmembrane helix</keyword>
<dbReference type="PROSITE" id="PS51225">
    <property type="entry name" value="MARVEL"/>
    <property type="match status" value="1"/>
</dbReference>
<reference evidence="8 9" key="1">
    <citation type="submission" date="2018-11" db="EMBL/GenBank/DDBJ databases">
        <authorList>
            <consortium name="Pathogen Informatics"/>
        </authorList>
    </citation>
    <scope>NUCLEOTIDE SEQUENCE [LARGE SCALE GENOMIC DNA]</scope>
</reference>
<dbReference type="GO" id="GO:0016020">
    <property type="term" value="C:membrane"/>
    <property type="evidence" value="ECO:0007669"/>
    <property type="project" value="UniProtKB-SubCell"/>
</dbReference>
<feature type="domain" description="MARVEL" evidence="7">
    <location>
        <begin position="6"/>
        <end position="146"/>
    </location>
</feature>
<keyword evidence="2 5" id="KW-0812">Transmembrane</keyword>
<keyword evidence="9" id="KW-1185">Reference proteome</keyword>
<keyword evidence="4 5" id="KW-0472">Membrane</keyword>
<evidence type="ECO:0000313" key="8">
    <source>
        <dbReference type="EMBL" id="VDN14680.1"/>
    </source>
</evidence>
<dbReference type="AlphaFoldDB" id="A0A3P7LN00"/>
<evidence type="ECO:0000256" key="2">
    <source>
        <dbReference type="ARBA" id="ARBA00022692"/>
    </source>
</evidence>
<evidence type="ECO:0000256" key="1">
    <source>
        <dbReference type="ARBA" id="ARBA00004141"/>
    </source>
</evidence>
<accession>A0A3P7LN00</accession>
<organism evidence="8 9">
    <name type="scientific">Dibothriocephalus latus</name>
    <name type="common">Fish tapeworm</name>
    <name type="synonym">Diphyllobothrium latum</name>
    <dbReference type="NCBI Taxonomy" id="60516"/>
    <lineage>
        <taxon>Eukaryota</taxon>
        <taxon>Metazoa</taxon>
        <taxon>Spiralia</taxon>
        <taxon>Lophotrochozoa</taxon>
        <taxon>Platyhelminthes</taxon>
        <taxon>Cestoda</taxon>
        <taxon>Eucestoda</taxon>
        <taxon>Diphyllobothriidea</taxon>
        <taxon>Diphyllobothriidae</taxon>
        <taxon>Dibothriocephalus</taxon>
    </lineage>
</organism>
<dbReference type="Proteomes" id="UP000281553">
    <property type="component" value="Unassembled WGS sequence"/>
</dbReference>
<feature type="transmembrane region" description="Helical" evidence="6">
    <location>
        <begin position="39"/>
        <end position="61"/>
    </location>
</feature>
<evidence type="ECO:0000256" key="6">
    <source>
        <dbReference type="SAM" id="Phobius"/>
    </source>
</evidence>
<evidence type="ECO:0000313" key="9">
    <source>
        <dbReference type="Proteomes" id="UP000281553"/>
    </source>
</evidence>
<evidence type="ECO:0000256" key="3">
    <source>
        <dbReference type="ARBA" id="ARBA00022989"/>
    </source>
</evidence>
<feature type="transmembrane region" description="Helical" evidence="6">
    <location>
        <begin position="12"/>
        <end position="33"/>
    </location>
</feature>
<dbReference type="InterPro" id="IPR008253">
    <property type="entry name" value="Marvel"/>
</dbReference>